<organism evidence="1 2">
    <name type="scientific">Candidatus Sungiibacteriota bacterium</name>
    <dbReference type="NCBI Taxonomy" id="2750080"/>
    <lineage>
        <taxon>Bacteria</taxon>
        <taxon>Candidatus Sungiibacteriota</taxon>
    </lineage>
</organism>
<dbReference type="Pfam" id="PF04464">
    <property type="entry name" value="Glyphos_transf"/>
    <property type="match status" value="1"/>
</dbReference>
<dbReference type="Proteomes" id="UP000724148">
    <property type="component" value="Unassembled WGS sequence"/>
</dbReference>
<dbReference type="GO" id="GO:0016020">
    <property type="term" value="C:membrane"/>
    <property type="evidence" value="ECO:0007669"/>
    <property type="project" value="InterPro"/>
</dbReference>
<evidence type="ECO:0000313" key="2">
    <source>
        <dbReference type="Proteomes" id="UP000724148"/>
    </source>
</evidence>
<evidence type="ECO:0000313" key="1">
    <source>
        <dbReference type="EMBL" id="MBI2097293.1"/>
    </source>
</evidence>
<reference evidence="1" key="1">
    <citation type="submission" date="2020-07" db="EMBL/GenBank/DDBJ databases">
        <title>Huge and variable diversity of episymbiotic CPR bacteria and DPANN archaea in groundwater ecosystems.</title>
        <authorList>
            <person name="He C.Y."/>
            <person name="Keren R."/>
            <person name="Whittaker M."/>
            <person name="Farag I.F."/>
            <person name="Doudna J."/>
            <person name="Cate J.H.D."/>
            <person name="Banfield J.F."/>
        </authorList>
    </citation>
    <scope>NUCLEOTIDE SEQUENCE</scope>
    <source>
        <strain evidence="1">NC_groundwater_193_Ag_S-0.1um_51_7</strain>
    </source>
</reference>
<dbReference type="SUPFAM" id="SSF53756">
    <property type="entry name" value="UDP-Glycosyltransferase/glycogen phosphorylase"/>
    <property type="match status" value="1"/>
</dbReference>
<accession>A0A931SCB7</accession>
<dbReference type="EMBL" id="JACOZA010000103">
    <property type="protein sequence ID" value="MBI2097293.1"/>
    <property type="molecule type" value="Genomic_DNA"/>
</dbReference>
<dbReference type="InterPro" id="IPR007554">
    <property type="entry name" value="Glycerophosphate_synth"/>
</dbReference>
<dbReference type="GO" id="GO:0047355">
    <property type="term" value="F:CDP-glycerol glycerophosphotransferase activity"/>
    <property type="evidence" value="ECO:0007669"/>
    <property type="project" value="InterPro"/>
</dbReference>
<dbReference type="InterPro" id="IPR043148">
    <property type="entry name" value="TagF_C"/>
</dbReference>
<sequence length="450" mass="52217">MKTILIPILQGVEAKNILRTDIYRRLIAEPDARLVLLIASSQRRDYYEKEFNHERVAYEVLPPYRPRALDHVFSELKFKLVNNETFDLRRRMKREEGGSYFSYFTSLFFNRVFARSSVRKAVRWLDYLLVRQSFLAPLFDRYHPSIVFLAHLFDDAEIAILREAKKRGIKSIGFVNSWDKLTARAIIRLLPDELVVFNQIVKKEAMDFADMPAEKIFVGGIPNYDCYLTYKPASREEFCRTLGAAPEKRIIVYAPNGKYSALADGPMIDLLHSFIARSLIPNAELLVRFQPNDEIDRSVIERRPWLIYDMPGVRFSRGRGVDWDMTGADIQRLVDTLHHSSLLMCYTSSLSVDAAIFKKPVININFELEKIKKLSQSPIQYYQMTHYKNAINTGGIRVVSSPQELLTWVNDYLKSPQEDEEGRKRLVREQCGELDGRAGKRIAEFVLSRL</sequence>
<dbReference type="AlphaFoldDB" id="A0A931SCB7"/>
<gene>
    <name evidence="1" type="ORF">HYT40_04100</name>
</gene>
<comment type="caution">
    <text evidence="1">The sequence shown here is derived from an EMBL/GenBank/DDBJ whole genome shotgun (WGS) entry which is preliminary data.</text>
</comment>
<protein>
    <submittedName>
        <fullName evidence="1">CDP-glycerol glycerophosphotransferase family protein</fullName>
    </submittedName>
</protein>
<dbReference type="Gene3D" id="3.40.50.12580">
    <property type="match status" value="1"/>
</dbReference>
<name>A0A931SCB7_9BACT</name>
<proteinExistence type="predicted"/>